<keyword evidence="6" id="KW-0547">Nucleotide-binding</keyword>
<evidence type="ECO:0000256" key="5">
    <source>
        <dbReference type="ARBA" id="ARBA00022519"/>
    </source>
</evidence>
<dbReference type="PROSITE" id="PS50893">
    <property type="entry name" value="ABC_TRANSPORTER_2"/>
    <property type="match status" value="2"/>
</dbReference>
<dbReference type="CDD" id="cd03257">
    <property type="entry name" value="ABC_NikE_OppD_transporters"/>
    <property type="match status" value="2"/>
</dbReference>
<comment type="similarity">
    <text evidence="2">Belongs to the ABC transporter superfamily.</text>
</comment>
<evidence type="ECO:0000259" key="10">
    <source>
        <dbReference type="PROSITE" id="PS50893"/>
    </source>
</evidence>
<evidence type="ECO:0000256" key="4">
    <source>
        <dbReference type="ARBA" id="ARBA00022475"/>
    </source>
</evidence>
<evidence type="ECO:0000256" key="7">
    <source>
        <dbReference type="ARBA" id="ARBA00022840"/>
    </source>
</evidence>
<dbReference type="InterPro" id="IPR013563">
    <property type="entry name" value="Oligopep_ABC_C"/>
</dbReference>
<dbReference type="InterPro" id="IPR017871">
    <property type="entry name" value="ABC_transporter-like_CS"/>
</dbReference>
<keyword evidence="4" id="KW-1003">Cell membrane</keyword>
<feature type="domain" description="ABC transporter" evidence="10">
    <location>
        <begin position="324"/>
        <end position="588"/>
    </location>
</feature>
<evidence type="ECO:0000256" key="6">
    <source>
        <dbReference type="ARBA" id="ARBA00022741"/>
    </source>
</evidence>
<dbReference type="GO" id="GO:0005524">
    <property type="term" value="F:ATP binding"/>
    <property type="evidence" value="ECO:0007669"/>
    <property type="project" value="UniProtKB-KW"/>
</dbReference>
<dbReference type="InterPro" id="IPR003593">
    <property type="entry name" value="AAA+_ATPase"/>
</dbReference>
<dbReference type="RefSeq" id="WP_216957586.1">
    <property type="nucleotide sequence ID" value="NZ_JAHOPB010000001.1"/>
</dbReference>
<evidence type="ECO:0000256" key="1">
    <source>
        <dbReference type="ARBA" id="ARBA00004417"/>
    </source>
</evidence>
<sequence>MKDLLRVEDLTVEFGVHEGVLRAVDKVSFSIPPGGTVALVGESGSGKSVCSQAIMGLLPRTATIASGSILFQDPRVNEGVVDIARIDRSGPAMRRIRGGQISIIFQEPMTSLSALHTVGDQIGEAVELHGARPGGPLGGKNGRKLSRAEIDALTVDMLRMVGFPDPKRALRTYPFELSGGLRQRAMIAMALVCRPALLIADEPTTALDVTIQAQILRLMKDLQSELGMALLMITHDLGVVANVADDVVVMYRGKVVESGDLHDIFRDPQHPYLRALLHAVPRFDMKPGERLQPIREIKGTTGHLLKEKPVSSPTATFNPDAPVLKVRHVTKTFRIRKADTLMEQLMGSGTTRAIRAVNDVSFDVMRGECLGLVGESGCGKTTLSKMLMRGISADAGQGGRVIFDDWGRKIDVMSLEGEELNRFRTKLQFIFQDPFGSLNPRMTVYDILVEPLVIHKIGDDAYRREMVAELMEMVGLDRRHLSRYPHSFSGGQRQRIGIARALALRPDMVICDEPVSALDVSIQAQILNLLKDLQKQLGLTYLFISHNLAVVDYIADRIAVMCAGRLVELAPAGELFRNPMHPYTKALLSAVPMPDPDSRLDLGALMEGKASDPTVWPEPFRDDGGTPLFWTEAEPGHYVRVSRPNGREVV</sequence>
<dbReference type="Pfam" id="PF00005">
    <property type="entry name" value="ABC_tran"/>
    <property type="match status" value="2"/>
</dbReference>
<evidence type="ECO:0000256" key="2">
    <source>
        <dbReference type="ARBA" id="ARBA00005417"/>
    </source>
</evidence>
<dbReference type="PROSITE" id="PS00211">
    <property type="entry name" value="ABC_TRANSPORTER_1"/>
    <property type="match status" value="1"/>
</dbReference>
<evidence type="ECO:0000313" key="12">
    <source>
        <dbReference type="Proteomes" id="UP000727907"/>
    </source>
</evidence>
<dbReference type="NCBIfam" id="NF008453">
    <property type="entry name" value="PRK11308.1"/>
    <property type="match status" value="2"/>
</dbReference>
<organism evidence="11 12">
    <name type="scientific">Reyranella humidisoli</name>
    <dbReference type="NCBI Taxonomy" id="2849149"/>
    <lineage>
        <taxon>Bacteria</taxon>
        <taxon>Pseudomonadati</taxon>
        <taxon>Pseudomonadota</taxon>
        <taxon>Alphaproteobacteria</taxon>
        <taxon>Hyphomicrobiales</taxon>
        <taxon>Reyranellaceae</taxon>
        <taxon>Reyranella</taxon>
    </lineage>
</organism>
<keyword evidence="3" id="KW-0813">Transport</keyword>
<keyword evidence="9" id="KW-0472">Membrane</keyword>
<name>A0ABS6IFG7_9HYPH</name>
<dbReference type="EMBL" id="JAHOPB010000001">
    <property type="protein sequence ID" value="MBU8873337.1"/>
    <property type="molecule type" value="Genomic_DNA"/>
</dbReference>
<evidence type="ECO:0000256" key="9">
    <source>
        <dbReference type="ARBA" id="ARBA00023136"/>
    </source>
</evidence>
<evidence type="ECO:0000313" key="11">
    <source>
        <dbReference type="EMBL" id="MBU8873337.1"/>
    </source>
</evidence>
<keyword evidence="8" id="KW-1278">Translocase</keyword>
<comment type="subcellular location">
    <subcellularLocation>
        <location evidence="1">Cell inner membrane</location>
        <topology evidence="1">Peripheral membrane protein</topology>
    </subcellularLocation>
</comment>
<comment type="caution">
    <text evidence="11">The sequence shown here is derived from an EMBL/GenBank/DDBJ whole genome shotgun (WGS) entry which is preliminary data.</text>
</comment>
<keyword evidence="12" id="KW-1185">Reference proteome</keyword>
<gene>
    <name evidence="11" type="ORF">KQ910_06150</name>
</gene>
<accession>A0ABS6IFG7</accession>
<evidence type="ECO:0000256" key="8">
    <source>
        <dbReference type="ARBA" id="ARBA00022967"/>
    </source>
</evidence>
<feature type="domain" description="ABC transporter" evidence="10">
    <location>
        <begin position="5"/>
        <end position="277"/>
    </location>
</feature>
<dbReference type="Pfam" id="PF08352">
    <property type="entry name" value="oligo_HPY"/>
    <property type="match status" value="2"/>
</dbReference>
<protein>
    <submittedName>
        <fullName evidence="11">ABC transporter ATP-binding protein</fullName>
    </submittedName>
</protein>
<proteinExistence type="inferred from homology"/>
<dbReference type="Proteomes" id="UP000727907">
    <property type="component" value="Unassembled WGS sequence"/>
</dbReference>
<dbReference type="SMART" id="SM00382">
    <property type="entry name" value="AAA"/>
    <property type="match status" value="2"/>
</dbReference>
<dbReference type="InterPro" id="IPR003439">
    <property type="entry name" value="ABC_transporter-like_ATP-bd"/>
</dbReference>
<dbReference type="PANTHER" id="PTHR43297">
    <property type="entry name" value="OLIGOPEPTIDE TRANSPORT ATP-BINDING PROTEIN APPD"/>
    <property type="match status" value="1"/>
</dbReference>
<keyword evidence="5" id="KW-0997">Cell inner membrane</keyword>
<evidence type="ECO:0000256" key="3">
    <source>
        <dbReference type="ARBA" id="ARBA00022448"/>
    </source>
</evidence>
<dbReference type="PANTHER" id="PTHR43297:SF14">
    <property type="entry name" value="ATPASE AAA-TYPE CORE DOMAIN-CONTAINING PROTEIN"/>
    <property type="match status" value="1"/>
</dbReference>
<reference evidence="11 12" key="1">
    <citation type="submission" date="2021-06" db="EMBL/GenBank/DDBJ databases">
        <authorList>
            <person name="Lee D.H."/>
        </authorList>
    </citation>
    <scope>NUCLEOTIDE SEQUENCE [LARGE SCALE GENOMIC DNA]</scope>
    <source>
        <strain evidence="11 12">MMS21-HV4-11</strain>
    </source>
</reference>
<keyword evidence="7 11" id="KW-0067">ATP-binding</keyword>
<dbReference type="InterPro" id="IPR050388">
    <property type="entry name" value="ABC_Ni/Peptide_Import"/>
</dbReference>